<dbReference type="GO" id="GO:0043565">
    <property type="term" value="F:sequence-specific DNA binding"/>
    <property type="evidence" value="ECO:0007669"/>
    <property type="project" value="TreeGrafter"/>
</dbReference>
<evidence type="ECO:0000256" key="3">
    <source>
        <dbReference type="ARBA" id="ARBA00023125"/>
    </source>
</evidence>
<dbReference type="SUPFAM" id="SSF53850">
    <property type="entry name" value="Periplasmic binding protein-like II"/>
    <property type="match status" value="1"/>
</dbReference>
<dbReference type="GO" id="GO:0003700">
    <property type="term" value="F:DNA-binding transcription factor activity"/>
    <property type="evidence" value="ECO:0007669"/>
    <property type="project" value="InterPro"/>
</dbReference>
<evidence type="ECO:0000256" key="4">
    <source>
        <dbReference type="ARBA" id="ARBA00023163"/>
    </source>
</evidence>
<dbReference type="CDD" id="cd08422">
    <property type="entry name" value="PBP2_CrgA_like"/>
    <property type="match status" value="1"/>
</dbReference>
<protein>
    <submittedName>
        <fullName evidence="6">DNA-binding transcriptional LysR family regulator</fullName>
    </submittedName>
</protein>
<dbReference type="EMBL" id="JACBYR010000001">
    <property type="protein sequence ID" value="NYE81398.1"/>
    <property type="molecule type" value="Genomic_DNA"/>
</dbReference>
<accession>A0A7Y9IRU3</accession>
<dbReference type="Gene3D" id="3.40.190.290">
    <property type="match status" value="1"/>
</dbReference>
<dbReference type="Gene3D" id="1.10.10.10">
    <property type="entry name" value="Winged helix-like DNA-binding domain superfamily/Winged helix DNA-binding domain"/>
    <property type="match status" value="1"/>
</dbReference>
<dbReference type="InterPro" id="IPR036390">
    <property type="entry name" value="WH_DNA-bd_sf"/>
</dbReference>
<dbReference type="PROSITE" id="PS50931">
    <property type="entry name" value="HTH_LYSR"/>
    <property type="match status" value="1"/>
</dbReference>
<keyword evidence="7" id="KW-1185">Reference proteome</keyword>
<dbReference type="FunFam" id="1.10.10.10:FF:000001">
    <property type="entry name" value="LysR family transcriptional regulator"/>
    <property type="match status" value="1"/>
</dbReference>
<comment type="similarity">
    <text evidence="1">Belongs to the LysR transcriptional regulatory family.</text>
</comment>
<dbReference type="Pfam" id="PF03466">
    <property type="entry name" value="LysR_substrate"/>
    <property type="match status" value="1"/>
</dbReference>
<dbReference type="InterPro" id="IPR058163">
    <property type="entry name" value="LysR-type_TF_proteobact-type"/>
</dbReference>
<dbReference type="InterPro" id="IPR005119">
    <property type="entry name" value="LysR_subst-bd"/>
</dbReference>
<dbReference type="GO" id="GO:0006351">
    <property type="term" value="P:DNA-templated transcription"/>
    <property type="evidence" value="ECO:0007669"/>
    <property type="project" value="TreeGrafter"/>
</dbReference>
<dbReference type="Pfam" id="PF00126">
    <property type="entry name" value="HTH_1"/>
    <property type="match status" value="1"/>
</dbReference>
<organism evidence="6 7">
    <name type="scientific">Pigmentiphaga litoralis</name>
    <dbReference type="NCBI Taxonomy" id="516702"/>
    <lineage>
        <taxon>Bacteria</taxon>
        <taxon>Pseudomonadati</taxon>
        <taxon>Pseudomonadota</taxon>
        <taxon>Betaproteobacteria</taxon>
        <taxon>Burkholderiales</taxon>
        <taxon>Alcaligenaceae</taxon>
        <taxon>Pigmentiphaga</taxon>
    </lineage>
</organism>
<dbReference type="Proteomes" id="UP000542125">
    <property type="component" value="Unassembled WGS sequence"/>
</dbReference>
<feature type="domain" description="HTH lysR-type" evidence="5">
    <location>
        <begin position="1"/>
        <end position="58"/>
    </location>
</feature>
<gene>
    <name evidence="6" type="ORF">FHW18_000669</name>
</gene>
<sequence length="299" mass="32153">MDLDDVKTFVEVADAGGVAPGARRLGVSKSVVSRRISRLEDALGTQLLSRTARGSTLTEAGATFRDHATRVVTELAVAQDALSPEGELRGQLRIAAPLSFGIVALAPVLAELARQHPLLHVDTVYSDRFVDLVAEGVDCAIRLGQMQDSSLIARRIFSFRAQIVASPNYLAARGTPQHIDDLADHEVAMRKGETWPLMDGDTPVPVRPRGRFTADCGDAVLAAVLAGVGLAALPDFLTHAHIEAGRLVPVMTRYTTRELGMYVLRPQSAYPSRKVRVLIDLLAGHFSEQCPPPAPSQSP</sequence>
<dbReference type="PANTHER" id="PTHR30537">
    <property type="entry name" value="HTH-TYPE TRANSCRIPTIONAL REGULATOR"/>
    <property type="match status" value="1"/>
</dbReference>
<dbReference type="PANTHER" id="PTHR30537:SF5">
    <property type="entry name" value="HTH-TYPE TRANSCRIPTIONAL ACTIVATOR TTDR-RELATED"/>
    <property type="match status" value="1"/>
</dbReference>
<dbReference type="InterPro" id="IPR036388">
    <property type="entry name" value="WH-like_DNA-bd_sf"/>
</dbReference>
<comment type="caution">
    <text evidence="6">The sequence shown here is derived from an EMBL/GenBank/DDBJ whole genome shotgun (WGS) entry which is preliminary data.</text>
</comment>
<proteinExistence type="inferred from homology"/>
<name>A0A7Y9IRU3_9BURK</name>
<evidence type="ECO:0000313" key="6">
    <source>
        <dbReference type="EMBL" id="NYE81398.1"/>
    </source>
</evidence>
<evidence type="ECO:0000259" key="5">
    <source>
        <dbReference type="PROSITE" id="PS50931"/>
    </source>
</evidence>
<dbReference type="AlphaFoldDB" id="A0A7Y9IRU3"/>
<keyword evidence="4" id="KW-0804">Transcription</keyword>
<dbReference type="RefSeq" id="WP_179583388.1">
    <property type="nucleotide sequence ID" value="NZ_JACBYR010000001.1"/>
</dbReference>
<evidence type="ECO:0000256" key="2">
    <source>
        <dbReference type="ARBA" id="ARBA00023015"/>
    </source>
</evidence>
<keyword evidence="2" id="KW-0805">Transcription regulation</keyword>
<reference evidence="6 7" key="1">
    <citation type="submission" date="2020-07" db="EMBL/GenBank/DDBJ databases">
        <title>Genomic Encyclopedia of Type Strains, Phase IV (KMG-V): Genome sequencing to study the core and pangenomes of soil and plant-associated prokaryotes.</title>
        <authorList>
            <person name="Whitman W."/>
        </authorList>
    </citation>
    <scope>NUCLEOTIDE SEQUENCE [LARGE SCALE GENOMIC DNA]</scope>
    <source>
        <strain evidence="6 7">SAS40</strain>
    </source>
</reference>
<dbReference type="InterPro" id="IPR000847">
    <property type="entry name" value="LysR_HTH_N"/>
</dbReference>
<keyword evidence="3 6" id="KW-0238">DNA-binding</keyword>
<dbReference type="SUPFAM" id="SSF46785">
    <property type="entry name" value="Winged helix' DNA-binding domain"/>
    <property type="match status" value="1"/>
</dbReference>
<evidence type="ECO:0000313" key="7">
    <source>
        <dbReference type="Proteomes" id="UP000542125"/>
    </source>
</evidence>
<evidence type="ECO:0000256" key="1">
    <source>
        <dbReference type="ARBA" id="ARBA00009437"/>
    </source>
</evidence>